<dbReference type="InterPro" id="IPR018485">
    <property type="entry name" value="FGGY_C"/>
</dbReference>
<dbReference type="EMBL" id="JBHUKY010000110">
    <property type="protein sequence ID" value="MFD2414530.1"/>
    <property type="molecule type" value="Genomic_DNA"/>
</dbReference>
<protein>
    <submittedName>
        <fullName evidence="7">L-fuculokinase</fullName>
    </submittedName>
</protein>
<proteinExistence type="inferred from homology"/>
<dbReference type="PIRSF" id="PIRSF000538">
    <property type="entry name" value="GlpK"/>
    <property type="match status" value="1"/>
</dbReference>
<feature type="domain" description="Carbohydrate kinase FGGY N-terminal" evidence="5">
    <location>
        <begin position="6"/>
        <end position="248"/>
    </location>
</feature>
<evidence type="ECO:0000256" key="1">
    <source>
        <dbReference type="ARBA" id="ARBA00009156"/>
    </source>
</evidence>
<dbReference type="Gene3D" id="3.30.420.40">
    <property type="match status" value="2"/>
</dbReference>
<evidence type="ECO:0000259" key="6">
    <source>
        <dbReference type="Pfam" id="PF02782"/>
    </source>
</evidence>
<dbReference type="InterPro" id="IPR000577">
    <property type="entry name" value="Carb_kinase_FGGY"/>
</dbReference>
<keyword evidence="3 4" id="KW-0418">Kinase</keyword>
<evidence type="ECO:0000256" key="4">
    <source>
        <dbReference type="RuleBase" id="RU003733"/>
    </source>
</evidence>
<dbReference type="SUPFAM" id="SSF53067">
    <property type="entry name" value="Actin-like ATPase domain"/>
    <property type="match status" value="2"/>
</dbReference>
<keyword evidence="8" id="KW-1185">Reference proteome</keyword>
<dbReference type="InterPro" id="IPR018483">
    <property type="entry name" value="Carb_kinase_FGGY_CS"/>
</dbReference>
<dbReference type="PANTHER" id="PTHR43095:SF2">
    <property type="entry name" value="GLUCONOKINASE"/>
    <property type="match status" value="1"/>
</dbReference>
<dbReference type="RefSeq" id="WP_209991884.1">
    <property type="nucleotide sequence ID" value="NZ_JBHSVQ010000001.1"/>
</dbReference>
<dbReference type="InterPro" id="IPR018484">
    <property type="entry name" value="FGGY_N"/>
</dbReference>
<accession>A0ABW5FIU0</accession>
<comment type="caution">
    <text evidence="7">The sequence shown here is derived from an EMBL/GenBank/DDBJ whole genome shotgun (WGS) entry which is preliminary data.</text>
</comment>
<dbReference type="Pfam" id="PF00370">
    <property type="entry name" value="FGGY_N"/>
    <property type="match status" value="1"/>
</dbReference>
<dbReference type="PANTHER" id="PTHR43095">
    <property type="entry name" value="SUGAR KINASE"/>
    <property type="match status" value="1"/>
</dbReference>
<evidence type="ECO:0000313" key="8">
    <source>
        <dbReference type="Proteomes" id="UP001597448"/>
    </source>
</evidence>
<sequence length="505" mass="54994">MAVDLIGLDIGSTGTKCLIMAPTGEVLAQAYREYPMESPESGCYELSPQRVWEAVQAVISSAMIKYDRPPAMLAGLSVSSFGEAAVLLDSGGCVLGNSLLYIDKRGSEQLEVLVEHIGEENIIGKTGLHPHPMYTLSKLMWYREERPDIYERLHTFLPFGSFILFKLGAGPVIDYSLASRTMAFDVHRLEWDEEIIRASGLRSGIFPQALELGSRLGRISPAAAEVLGLPAHLQLVLGGHDQVCAAIGAGVTEEGSAVDGIGTVECITPVFDKMQVNDQALALSKLALVPYIQGSYTTYAFNFTGGSLLKWYRDQFGYEEKCAADESGRSVYEIMGESAGESPTDILVLPHFAGTGTPYMNPAAVGVIAGLNFNTMKGELYRALMEGVTYEMRLNLDCLEQAGMRIRELKACGGGSKSALWLQIKADIMNRAVIALDIEEAGILGAVILAGVALGVFPSYAEAARRLVKVGTTFYPRPENRRHYDENYAKYKRLYQAVNNVMSNP</sequence>
<organism evidence="7 8">
    <name type="scientific">Paenibacillus rhizoplanae</name>
    <dbReference type="NCBI Taxonomy" id="1917181"/>
    <lineage>
        <taxon>Bacteria</taxon>
        <taxon>Bacillati</taxon>
        <taxon>Bacillota</taxon>
        <taxon>Bacilli</taxon>
        <taxon>Bacillales</taxon>
        <taxon>Paenibacillaceae</taxon>
        <taxon>Paenibacillus</taxon>
    </lineage>
</organism>
<dbReference type="CDD" id="cd07773">
    <property type="entry name" value="ASKHA_NBD_FGGY_FK"/>
    <property type="match status" value="1"/>
</dbReference>
<keyword evidence="2 4" id="KW-0808">Transferase</keyword>
<comment type="similarity">
    <text evidence="1 4">Belongs to the FGGY kinase family.</text>
</comment>
<reference evidence="8" key="1">
    <citation type="journal article" date="2019" name="Int. J. Syst. Evol. Microbiol.">
        <title>The Global Catalogue of Microorganisms (GCM) 10K type strain sequencing project: providing services to taxonomists for standard genome sequencing and annotation.</title>
        <authorList>
            <consortium name="The Broad Institute Genomics Platform"/>
            <consortium name="The Broad Institute Genome Sequencing Center for Infectious Disease"/>
            <person name="Wu L."/>
            <person name="Ma J."/>
        </authorList>
    </citation>
    <scope>NUCLEOTIDE SEQUENCE [LARGE SCALE GENOMIC DNA]</scope>
    <source>
        <strain evidence="8">CCM 8725</strain>
    </source>
</reference>
<name>A0ABW5FIU0_9BACL</name>
<dbReference type="Proteomes" id="UP001597448">
    <property type="component" value="Unassembled WGS sequence"/>
</dbReference>
<dbReference type="InterPro" id="IPR050406">
    <property type="entry name" value="FGGY_Carb_Kinase"/>
</dbReference>
<gene>
    <name evidence="7" type="ORF">ACFSX3_32310</name>
</gene>
<evidence type="ECO:0000256" key="2">
    <source>
        <dbReference type="ARBA" id="ARBA00022679"/>
    </source>
</evidence>
<dbReference type="Pfam" id="PF02782">
    <property type="entry name" value="FGGY_C"/>
    <property type="match status" value="1"/>
</dbReference>
<feature type="domain" description="Carbohydrate kinase FGGY C-terminal" evidence="6">
    <location>
        <begin position="293"/>
        <end position="454"/>
    </location>
</feature>
<dbReference type="InterPro" id="IPR043129">
    <property type="entry name" value="ATPase_NBD"/>
</dbReference>
<dbReference type="PROSITE" id="PS00445">
    <property type="entry name" value="FGGY_KINASES_2"/>
    <property type="match status" value="1"/>
</dbReference>
<evidence type="ECO:0000313" key="7">
    <source>
        <dbReference type="EMBL" id="MFD2414530.1"/>
    </source>
</evidence>
<evidence type="ECO:0000259" key="5">
    <source>
        <dbReference type="Pfam" id="PF00370"/>
    </source>
</evidence>
<evidence type="ECO:0000256" key="3">
    <source>
        <dbReference type="ARBA" id="ARBA00022777"/>
    </source>
</evidence>